<evidence type="ECO:0008006" key="8">
    <source>
        <dbReference type="Google" id="ProtNLM"/>
    </source>
</evidence>
<evidence type="ECO:0000256" key="1">
    <source>
        <dbReference type="ARBA" id="ARBA00004123"/>
    </source>
</evidence>
<dbReference type="Proteomes" id="UP001189624">
    <property type="component" value="Chromosome 7"/>
</dbReference>
<evidence type="ECO:0000313" key="7">
    <source>
        <dbReference type="Proteomes" id="UP001189624"/>
    </source>
</evidence>
<evidence type="ECO:0000256" key="3">
    <source>
        <dbReference type="ARBA" id="ARBA00022490"/>
    </source>
</evidence>
<keyword evidence="3" id="KW-0963">Cytoplasm</keyword>
<accession>A0AA86SN20</accession>
<evidence type="ECO:0000256" key="2">
    <source>
        <dbReference type="ARBA" id="ARBA00004496"/>
    </source>
</evidence>
<keyword evidence="4" id="KW-0539">Nucleus</keyword>
<protein>
    <recommendedName>
        <fullName evidence="8">IQ domain-containing protein IQM6</fullName>
    </recommendedName>
</protein>
<sequence>MVGGSVELETMFSLRSPKADMENDLYGQPASIKSRDSCGNWLEKNLYSPTQGSQSHWDQAALRLQKVYKSFRTRRKLADCAVLAEQRWWRALDFAELKRSSISFFDIEKPETAVSRWSRARKRAAKVGKGLSKDVKARKLALQHWLEAIDPRHRYGHNLQFYYVKWLRCDSCQPFFYWLDVGEGKEELSERCPRLKLQQQCIKYLGPVERMDYEVVIENGRLLYKKNGKPVDTTGNAKWIFVLSTSKNLYVGQKNKGTFQHSSFLAGGATLSAGRLVAEGGVLKAVWPHSGHYLPTEENFEELMLFLRDNNVDLTDVKKNPDEEDRDEINQDIFQHNPLEETMKSPNIETESPNTLAEEFPDLRNEDSNADSTSQPPLARLSVRLGSKIARIQIPKRVIVPEIFEETENGPCTQYYSPTAASNCGYETAEESFINEEEFMVSKSNMFLENQDEEDKNTIPKEKILKRIDSHKGRKSYQLANHLSTKWTTGAGPRIGCMRDYPLELQNWILEQQNLSPRTIIMAPSPRLPLLSRFSPHVAFPPPLADVPSALSS</sequence>
<feature type="compositionally biased region" description="Polar residues" evidence="5">
    <location>
        <begin position="344"/>
        <end position="355"/>
    </location>
</feature>
<dbReference type="AlphaFoldDB" id="A0AA86SN20"/>
<comment type="subcellular location">
    <subcellularLocation>
        <location evidence="2">Cytoplasm</location>
    </subcellularLocation>
    <subcellularLocation>
        <location evidence="1">Nucleus</location>
    </subcellularLocation>
</comment>
<name>A0AA86SN20_9FABA</name>
<dbReference type="Gramene" id="rna-AYBTSS11_LOCUS21144">
    <property type="protein sequence ID" value="CAJ1967369.1"/>
    <property type="gene ID" value="gene-AYBTSS11_LOCUS21144"/>
</dbReference>
<evidence type="ECO:0000313" key="6">
    <source>
        <dbReference type="EMBL" id="CAJ1967369.1"/>
    </source>
</evidence>
<dbReference type="PANTHER" id="PTHR31250:SF38">
    <property type="entry name" value="IQ DOMAIN-CONTAINING PROTEIN IQM6"/>
    <property type="match status" value="1"/>
</dbReference>
<proteinExistence type="predicted"/>
<dbReference type="GO" id="GO:0005737">
    <property type="term" value="C:cytoplasm"/>
    <property type="evidence" value="ECO:0007669"/>
    <property type="project" value="UniProtKB-SubCell"/>
</dbReference>
<evidence type="ECO:0000256" key="5">
    <source>
        <dbReference type="SAM" id="MobiDB-lite"/>
    </source>
</evidence>
<dbReference type="EMBL" id="OY731404">
    <property type="protein sequence ID" value="CAJ1967369.1"/>
    <property type="molecule type" value="Genomic_DNA"/>
</dbReference>
<keyword evidence="7" id="KW-1185">Reference proteome</keyword>
<organism evidence="6 7">
    <name type="scientific">Sphenostylis stenocarpa</name>
    <dbReference type="NCBI Taxonomy" id="92480"/>
    <lineage>
        <taxon>Eukaryota</taxon>
        <taxon>Viridiplantae</taxon>
        <taxon>Streptophyta</taxon>
        <taxon>Embryophyta</taxon>
        <taxon>Tracheophyta</taxon>
        <taxon>Spermatophyta</taxon>
        <taxon>Magnoliopsida</taxon>
        <taxon>eudicotyledons</taxon>
        <taxon>Gunneridae</taxon>
        <taxon>Pentapetalae</taxon>
        <taxon>rosids</taxon>
        <taxon>fabids</taxon>
        <taxon>Fabales</taxon>
        <taxon>Fabaceae</taxon>
        <taxon>Papilionoideae</taxon>
        <taxon>50 kb inversion clade</taxon>
        <taxon>NPAAA clade</taxon>
        <taxon>indigoferoid/millettioid clade</taxon>
        <taxon>Phaseoleae</taxon>
        <taxon>Sphenostylis</taxon>
    </lineage>
</organism>
<dbReference type="PANTHER" id="PTHR31250">
    <property type="entry name" value="IQ DOMAIN-CONTAINING PROTEIN IQM3"/>
    <property type="match status" value="1"/>
</dbReference>
<reference evidence="6" key="1">
    <citation type="submission" date="2023-10" db="EMBL/GenBank/DDBJ databases">
        <authorList>
            <person name="Domelevo Entfellner J.-B."/>
        </authorList>
    </citation>
    <scope>NUCLEOTIDE SEQUENCE</scope>
</reference>
<evidence type="ECO:0000256" key="4">
    <source>
        <dbReference type="ARBA" id="ARBA00023242"/>
    </source>
</evidence>
<dbReference type="GO" id="GO:0005634">
    <property type="term" value="C:nucleus"/>
    <property type="evidence" value="ECO:0007669"/>
    <property type="project" value="UniProtKB-SubCell"/>
</dbReference>
<gene>
    <name evidence="6" type="ORF">AYBTSS11_LOCUS21144</name>
</gene>
<dbReference type="InterPro" id="IPR044159">
    <property type="entry name" value="IQM"/>
</dbReference>
<feature type="region of interest" description="Disordered" evidence="5">
    <location>
        <begin position="317"/>
        <end position="355"/>
    </location>
</feature>